<feature type="compositionally biased region" description="Low complexity" evidence="1">
    <location>
        <begin position="189"/>
        <end position="204"/>
    </location>
</feature>
<feature type="compositionally biased region" description="Polar residues" evidence="1">
    <location>
        <begin position="553"/>
        <end position="570"/>
    </location>
</feature>
<feature type="compositionally biased region" description="Polar residues" evidence="1">
    <location>
        <begin position="722"/>
        <end position="733"/>
    </location>
</feature>
<feature type="compositionally biased region" description="Low complexity" evidence="1">
    <location>
        <begin position="119"/>
        <end position="139"/>
    </location>
</feature>
<evidence type="ECO:0000256" key="1">
    <source>
        <dbReference type="SAM" id="MobiDB-lite"/>
    </source>
</evidence>
<feature type="region of interest" description="Disordered" evidence="1">
    <location>
        <begin position="714"/>
        <end position="735"/>
    </location>
</feature>
<dbReference type="EMBL" id="BDSP01000131">
    <property type="protein sequence ID" value="GAX18644.1"/>
    <property type="molecule type" value="Genomic_DNA"/>
</dbReference>
<accession>A0A1Z5JX91</accession>
<feature type="region of interest" description="Disordered" evidence="1">
    <location>
        <begin position="1290"/>
        <end position="1481"/>
    </location>
</feature>
<dbReference type="InterPro" id="IPR006594">
    <property type="entry name" value="LisH"/>
</dbReference>
<feature type="compositionally biased region" description="Low complexity" evidence="1">
    <location>
        <begin position="1396"/>
        <end position="1407"/>
    </location>
</feature>
<feature type="compositionally biased region" description="Basic and acidic residues" evidence="1">
    <location>
        <begin position="301"/>
        <end position="312"/>
    </location>
</feature>
<feature type="compositionally biased region" description="Basic and acidic residues" evidence="1">
    <location>
        <begin position="395"/>
        <end position="410"/>
    </location>
</feature>
<feature type="compositionally biased region" description="Acidic residues" evidence="1">
    <location>
        <begin position="1312"/>
        <end position="1390"/>
    </location>
</feature>
<feature type="region of interest" description="Disordered" evidence="1">
    <location>
        <begin position="502"/>
        <end position="575"/>
    </location>
</feature>
<feature type="compositionally biased region" description="Basic and acidic residues" evidence="1">
    <location>
        <begin position="433"/>
        <end position="446"/>
    </location>
</feature>
<feature type="compositionally biased region" description="Polar residues" evidence="1">
    <location>
        <begin position="106"/>
        <end position="118"/>
    </location>
</feature>
<feature type="compositionally biased region" description="Basic and acidic residues" evidence="1">
    <location>
        <begin position="1290"/>
        <end position="1311"/>
    </location>
</feature>
<feature type="compositionally biased region" description="Basic residues" evidence="1">
    <location>
        <begin position="335"/>
        <end position="346"/>
    </location>
</feature>
<feature type="region of interest" description="Disordered" evidence="1">
    <location>
        <begin position="92"/>
        <end position="470"/>
    </location>
</feature>
<feature type="compositionally biased region" description="Basic and acidic residues" evidence="1">
    <location>
        <begin position="1225"/>
        <end position="1234"/>
    </location>
</feature>
<protein>
    <submittedName>
        <fullName evidence="2">Uncharacterized protein</fullName>
    </submittedName>
</protein>
<feature type="region of interest" description="Disordered" evidence="1">
    <location>
        <begin position="38"/>
        <end position="62"/>
    </location>
</feature>
<feature type="region of interest" description="Disordered" evidence="1">
    <location>
        <begin position="1076"/>
        <end position="1095"/>
    </location>
</feature>
<feature type="compositionally biased region" description="Basic and acidic residues" evidence="1">
    <location>
        <begin position="350"/>
        <end position="362"/>
    </location>
</feature>
<dbReference type="PROSITE" id="PS50896">
    <property type="entry name" value="LISH"/>
    <property type="match status" value="1"/>
</dbReference>
<feature type="region of interest" description="Disordered" evidence="1">
    <location>
        <begin position="1203"/>
        <end position="1238"/>
    </location>
</feature>
<feature type="compositionally biased region" description="Polar residues" evidence="1">
    <location>
        <begin position="263"/>
        <end position="274"/>
    </location>
</feature>
<feature type="compositionally biased region" description="Polar residues" evidence="1">
    <location>
        <begin position="375"/>
        <end position="391"/>
    </location>
</feature>
<dbReference type="InParanoid" id="A0A1Z5JX91"/>
<organism evidence="2 3">
    <name type="scientific">Fistulifera solaris</name>
    <name type="common">Oleaginous diatom</name>
    <dbReference type="NCBI Taxonomy" id="1519565"/>
    <lineage>
        <taxon>Eukaryota</taxon>
        <taxon>Sar</taxon>
        <taxon>Stramenopiles</taxon>
        <taxon>Ochrophyta</taxon>
        <taxon>Bacillariophyta</taxon>
        <taxon>Bacillariophyceae</taxon>
        <taxon>Bacillariophycidae</taxon>
        <taxon>Naviculales</taxon>
        <taxon>Naviculaceae</taxon>
        <taxon>Fistulifera</taxon>
    </lineage>
</organism>
<dbReference type="Proteomes" id="UP000198406">
    <property type="component" value="Unassembled WGS sequence"/>
</dbReference>
<feature type="compositionally biased region" description="Basic and acidic residues" evidence="1">
    <location>
        <begin position="511"/>
        <end position="532"/>
    </location>
</feature>
<evidence type="ECO:0000313" key="3">
    <source>
        <dbReference type="Proteomes" id="UP000198406"/>
    </source>
</evidence>
<evidence type="ECO:0000313" key="2">
    <source>
        <dbReference type="EMBL" id="GAX18644.1"/>
    </source>
</evidence>
<gene>
    <name evidence="2" type="ORF">FisN_10Hh145</name>
</gene>
<feature type="compositionally biased region" description="Low complexity" evidence="1">
    <location>
        <begin position="42"/>
        <end position="58"/>
    </location>
</feature>
<feature type="compositionally biased region" description="Polar residues" evidence="1">
    <location>
        <begin position="1462"/>
        <end position="1471"/>
    </location>
</feature>
<feature type="compositionally biased region" description="Basic and acidic residues" evidence="1">
    <location>
        <begin position="540"/>
        <end position="550"/>
    </location>
</feature>
<dbReference type="OrthoDB" id="57516at2759"/>
<sequence length="1552" mass="171087">MVGLYRATGINGPESPQNRKVVQKWVFDRASNRFIPAKTVNTGTDGTDSASTSVASSSKQEADRLDLLKQELARLEEQKLLAEIRLLELRVQKRKAKSKPRDDPTRTSINQKTQRNGQPRSPVRVKTVTTRSSPTRVSPLKVVERRTQSIPKVKTLLPSSPVKKVPVIRKSPIKATKKIVSEPGAAPKVEPSVETTSTSAATEARAITKTEHQKPSPPPPPPLPPPSTQSKSRGKALVDEDDSESDSSSHALDEVPIRGPLHTVSQPVRDQASQPVFEDYTAHNNLSLDSSSSSSSSSSYEVRRPLRNERLKGAAVPHSFRSAEMEEENTESHHSRNLGHHSHRTIKQPSFDEKPENSRLDIGKINTNKSEKSTIDTMNSGDDSILNSVGSASFPHDKPVENAQSTDRRSLQSPRRQILQSGDSGDSSIDSDFDSKRAVLRQRDGRNLLPLLNEASESKDATSSVTDGSAKMHQHFISNSPNKRAAHDISVTLSEGSMSVITHSDLSDVPPTEKVRRKDCNSEESSRLESLRSKRNRQRKQIEERFEKMLPSKNHSFQSENSSKSRSMDATNAKPLSIDGSSQFSVVGASQINMAVAVLAYLKQINMEETARKFQREWKDLHGNLPLSRPTIIGTIRFEPLLTDESFSSSNSDPSIVNDHMELSLEREREETKDVLEHSQCDGDEQHRIIAVQNSKQVFGKEGERDTDISEAFDEKREERQAFSSSSEGNPVFSTRRGATNEEVVHQEGLHQATQSVPEERPTPGNVKVETVKCHDNAEQTLLSKHFEPTEVLNRDPLSHHQLKVDANRTVGHVSGQWEEDSEKQLVEGALVLDFPEANSNPPENDQSAKRPIPFSEVEMLKAAGQCEDDAYNITEYNTNTEITTAIADGESVTDMPFTNNEIENDVRLQSENTTDKTSLSGRTFADEASQEKENVGKRQNRAAKGSSIITELIEMAPNGSACRGSTSDENHVEDHNTSETKIVDDLDVQGTIAAVESECNQHSVNKTSLEIESHSYVARADSNDNLGENCGSNDVDANISQNDGICDAKNIDHSDTGFNSQIDGSNDSDRHIEDQLESRHAGHQSEEQGAESGCDAKCDDVECKLTTSELHQCASVQPSLKSPKADTSTMVNIPQFEDVTNFASSESGQNRVAVARDTEESARKQDQLTTQEIDVLMPSDTGMGETPLSDACPVIMDVPSSSPTRACLENDVPQPDNSASTMKATDEPARTDDDQSVVSDYSDYVTLVLDNPDLDVSEISISDPLEELLITSKAMKAIHNVEKLSYIREESVPLEQEPKQEEKVNGKPIEEASEEEESVEEEEESSEESSASSEEETNEEEESSSEAEESSTEPEETSSEVEESSSDDDEEEEDRSDTQDETTEGDDSQNEERLSVPLPKPKSSVPLPGPASDEQIPTTNELEKDRGLNVLRDQNVATKLIDGTSDETIGRPTPPLKRSNSDGSPVTSPHLSKKRSLGRSVSFDDDIRTVELPRWDEETKKALFYDSVDLRGFKMTEKARQERKASEKIAKQMNSTIGAATVGMPSFFDGL</sequence>
<reference evidence="2 3" key="1">
    <citation type="journal article" date="2015" name="Plant Cell">
        <title>Oil accumulation by the oleaginous diatom Fistulifera solaris as revealed by the genome and transcriptome.</title>
        <authorList>
            <person name="Tanaka T."/>
            <person name="Maeda Y."/>
            <person name="Veluchamy A."/>
            <person name="Tanaka M."/>
            <person name="Abida H."/>
            <person name="Marechal E."/>
            <person name="Bowler C."/>
            <person name="Muto M."/>
            <person name="Sunaga Y."/>
            <person name="Tanaka M."/>
            <person name="Yoshino T."/>
            <person name="Taniguchi T."/>
            <person name="Fukuda Y."/>
            <person name="Nemoto M."/>
            <person name="Matsumoto M."/>
            <person name="Wong P.S."/>
            <person name="Aburatani S."/>
            <person name="Fujibuchi W."/>
        </authorList>
    </citation>
    <scope>NUCLEOTIDE SEQUENCE [LARGE SCALE GENOMIC DNA]</scope>
    <source>
        <strain evidence="2 3">JPCC DA0580</strain>
    </source>
</reference>
<feature type="compositionally biased region" description="Basic and acidic residues" evidence="1">
    <location>
        <begin position="1076"/>
        <end position="1087"/>
    </location>
</feature>
<feature type="compositionally biased region" description="Low complexity" evidence="1">
    <location>
        <begin position="421"/>
        <end position="430"/>
    </location>
</feature>
<feature type="compositionally biased region" description="Pro residues" evidence="1">
    <location>
        <begin position="215"/>
        <end position="227"/>
    </location>
</feature>
<feature type="compositionally biased region" description="Polar residues" evidence="1">
    <location>
        <begin position="411"/>
        <end position="420"/>
    </location>
</feature>
<keyword evidence="3" id="KW-1185">Reference proteome</keyword>
<proteinExistence type="predicted"/>
<feature type="compositionally biased region" description="Low complexity" evidence="1">
    <location>
        <begin position="290"/>
        <end position="299"/>
    </location>
</feature>
<name>A0A1Z5JX91_FISSO</name>
<comment type="caution">
    <text evidence="2">The sequence shown here is derived from an EMBL/GenBank/DDBJ whole genome shotgun (WGS) entry which is preliminary data.</text>
</comment>